<accession>A0ACC2Q0W2</accession>
<sequence>MSENTIRLHKGLQEIFGHLTFKSLEQKLAAEAIYLGNNNVLIQMPRRSGKSLCYQLPIALRENSFALVFSPRISYVKKQVDYLLSKKIPSFYWGTNKSIQIRIKYELESDCPTIKLLYLTPHQGILQIFQYISRSVKPGRLAYIVLDDCHCLSRQSQDFRDDYQEFYMLRSIFAKVPFILMDSVIMKQEKQEIYQTLRFTQSLEVSSPLNTPDLLHDTSDTILEVSSVNMSSTSNIENHSHTPENNPTLTGRLPVACMLEYSRNKLYQKKPSDTHPDNLEKTAQSPLVIVHKCSEEDGEKIVEEIRSLLNETRTETSTPILISSEVDPRKLSTESLNTNTQIHGDQDLFLHNRKDPRVMLRKLKNFLYKFSN</sequence>
<comment type="caution">
    <text evidence="1">The sequence shown here is derived from an EMBL/GenBank/DDBJ whole genome shotgun (WGS) entry which is preliminary data.</text>
</comment>
<evidence type="ECO:0000313" key="1">
    <source>
        <dbReference type="EMBL" id="KAJ8688631.1"/>
    </source>
</evidence>
<proteinExistence type="predicted"/>
<gene>
    <name evidence="1" type="ORF">QAD02_024426</name>
</gene>
<protein>
    <submittedName>
        <fullName evidence="1">Uncharacterized protein</fullName>
    </submittedName>
</protein>
<dbReference type="Proteomes" id="UP001239111">
    <property type="component" value="Chromosome 1"/>
</dbReference>
<organism evidence="1 2">
    <name type="scientific">Eretmocerus hayati</name>
    <dbReference type="NCBI Taxonomy" id="131215"/>
    <lineage>
        <taxon>Eukaryota</taxon>
        <taxon>Metazoa</taxon>
        <taxon>Ecdysozoa</taxon>
        <taxon>Arthropoda</taxon>
        <taxon>Hexapoda</taxon>
        <taxon>Insecta</taxon>
        <taxon>Pterygota</taxon>
        <taxon>Neoptera</taxon>
        <taxon>Endopterygota</taxon>
        <taxon>Hymenoptera</taxon>
        <taxon>Apocrita</taxon>
        <taxon>Proctotrupomorpha</taxon>
        <taxon>Chalcidoidea</taxon>
        <taxon>Aphelinidae</taxon>
        <taxon>Aphelininae</taxon>
        <taxon>Eretmocerus</taxon>
    </lineage>
</organism>
<keyword evidence="2" id="KW-1185">Reference proteome</keyword>
<evidence type="ECO:0000313" key="2">
    <source>
        <dbReference type="Proteomes" id="UP001239111"/>
    </source>
</evidence>
<reference evidence="1" key="1">
    <citation type="submission" date="2023-04" db="EMBL/GenBank/DDBJ databases">
        <title>A chromosome-level genome assembly of the parasitoid wasp Eretmocerus hayati.</title>
        <authorList>
            <person name="Zhong Y."/>
            <person name="Liu S."/>
            <person name="Liu Y."/>
        </authorList>
    </citation>
    <scope>NUCLEOTIDE SEQUENCE</scope>
    <source>
        <strain evidence="1">ZJU_SS_LIU_2023</strain>
    </source>
</reference>
<dbReference type="EMBL" id="CM056741">
    <property type="protein sequence ID" value="KAJ8688631.1"/>
    <property type="molecule type" value="Genomic_DNA"/>
</dbReference>
<name>A0ACC2Q0W2_9HYME</name>